<dbReference type="FunFam" id="1.10.287.160:FF:000003">
    <property type="entry name" value="Putative serine/threonine-protein kinase N2"/>
    <property type="match status" value="1"/>
</dbReference>
<dbReference type="InterPro" id="IPR000961">
    <property type="entry name" value="AGC-kinase_C"/>
</dbReference>
<evidence type="ECO:0000256" key="2">
    <source>
        <dbReference type="ARBA" id="ARBA00004496"/>
    </source>
</evidence>
<evidence type="ECO:0000256" key="15">
    <source>
        <dbReference type="ARBA" id="ARBA00047272"/>
    </source>
</evidence>
<dbReference type="InterPro" id="IPR000719">
    <property type="entry name" value="Prot_kinase_dom"/>
</dbReference>
<evidence type="ECO:0000256" key="11">
    <source>
        <dbReference type="ARBA" id="ARBA00022777"/>
    </source>
</evidence>
<dbReference type="GO" id="GO:0031267">
    <property type="term" value="F:small GTPase binding"/>
    <property type="evidence" value="ECO:0007669"/>
    <property type="project" value="InterPro"/>
</dbReference>
<feature type="region of interest" description="Disordered" evidence="20">
    <location>
        <begin position="533"/>
        <end position="648"/>
    </location>
</feature>
<dbReference type="Gene3D" id="1.10.287.160">
    <property type="entry name" value="HR1 repeat"/>
    <property type="match status" value="3"/>
</dbReference>
<keyword evidence="6" id="KW-0723">Serine/threonine-protein kinase</keyword>
<evidence type="ECO:0000313" key="24">
    <source>
        <dbReference type="EMBL" id="KAJ8038867.1"/>
    </source>
</evidence>
<dbReference type="GO" id="GO:0005737">
    <property type="term" value="C:cytoplasm"/>
    <property type="evidence" value="ECO:0007669"/>
    <property type="project" value="UniProtKB-SubCell"/>
</dbReference>
<dbReference type="PROSITE" id="PS51860">
    <property type="entry name" value="REM_1"/>
    <property type="match status" value="2"/>
</dbReference>
<evidence type="ECO:0000256" key="14">
    <source>
        <dbReference type="ARBA" id="ARBA00023242"/>
    </source>
</evidence>
<dbReference type="PROSITE" id="PS00107">
    <property type="entry name" value="PROTEIN_KINASE_ATP"/>
    <property type="match status" value="1"/>
</dbReference>
<evidence type="ECO:0000256" key="16">
    <source>
        <dbReference type="ARBA" id="ARBA00047470"/>
    </source>
</evidence>
<dbReference type="SUPFAM" id="SSF49562">
    <property type="entry name" value="C2 domain (Calcium/lipid-binding domain, CaLB)"/>
    <property type="match status" value="1"/>
</dbReference>
<dbReference type="InterPro" id="IPR011009">
    <property type="entry name" value="Kinase-like_dom_sf"/>
</dbReference>
<evidence type="ECO:0000259" key="23">
    <source>
        <dbReference type="PROSITE" id="PS51860"/>
    </source>
</evidence>
<keyword evidence="12 18" id="KW-0067">ATP-binding</keyword>
<dbReference type="InterPro" id="IPR036274">
    <property type="entry name" value="HR1_rpt_sf"/>
</dbReference>
<dbReference type="SMART" id="SM00220">
    <property type="entry name" value="S_TKc"/>
    <property type="match status" value="1"/>
</dbReference>
<dbReference type="PROSITE" id="PS00108">
    <property type="entry name" value="PROTEIN_KINASE_ST"/>
    <property type="match status" value="1"/>
</dbReference>
<keyword evidence="8" id="KW-0808">Transferase</keyword>
<comment type="subcellular location">
    <subcellularLocation>
        <location evidence="2">Cytoplasm</location>
    </subcellularLocation>
    <subcellularLocation>
        <location evidence="1">Nucleus</location>
    </subcellularLocation>
</comment>
<comment type="catalytic activity">
    <reaction evidence="16">
        <text>L-seryl-[protein] + ATP = O-phospho-L-seryl-[protein] + ADP + H(+)</text>
        <dbReference type="Rhea" id="RHEA:17989"/>
        <dbReference type="Rhea" id="RHEA-COMP:9863"/>
        <dbReference type="Rhea" id="RHEA-COMP:11604"/>
        <dbReference type="ChEBI" id="CHEBI:15378"/>
        <dbReference type="ChEBI" id="CHEBI:29999"/>
        <dbReference type="ChEBI" id="CHEBI:30616"/>
        <dbReference type="ChEBI" id="CHEBI:83421"/>
        <dbReference type="ChEBI" id="CHEBI:456216"/>
        <dbReference type="EC" id="2.7.11.13"/>
    </reaction>
</comment>
<dbReference type="InterPro" id="IPR017892">
    <property type="entry name" value="Pkinase_C"/>
</dbReference>
<evidence type="ECO:0000256" key="7">
    <source>
        <dbReference type="ARBA" id="ARBA00022553"/>
    </source>
</evidence>
<dbReference type="CDD" id="cd05589">
    <property type="entry name" value="STKc_PKN"/>
    <property type="match status" value="1"/>
</dbReference>
<evidence type="ECO:0000256" key="8">
    <source>
        <dbReference type="ARBA" id="ARBA00022679"/>
    </source>
</evidence>
<dbReference type="InterPro" id="IPR017441">
    <property type="entry name" value="Protein_kinase_ATP_BS"/>
</dbReference>
<dbReference type="AlphaFoldDB" id="A0A9Q1C582"/>
<evidence type="ECO:0000256" key="19">
    <source>
        <dbReference type="SAM" id="Coils"/>
    </source>
</evidence>
<evidence type="ECO:0000256" key="6">
    <source>
        <dbReference type="ARBA" id="ARBA00022527"/>
    </source>
</evidence>
<reference evidence="24" key="1">
    <citation type="submission" date="2021-10" db="EMBL/GenBank/DDBJ databases">
        <title>Tropical sea cucumber genome reveals ecological adaptation and Cuvierian tubules defense mechanism.</title>
        <authorList>
            <person name="Chen T."/>
        </authorList>
    </citation>
    <scope>NUCLEOTIDE SEQUENCE</scope>
    <source>
        <strain evidence="24">Nanhai2018</strain>
        <tissue evidence="24">Muscle</tissue>
    </source>
</reference>
<dbReference type="EMBL" id="JAIZAY010000007">
    <property type="protein sequence ID" value="KAJ8038867.1"/>
    <property type="molecule type" value="Genomic_DNA"/>
</dbReference>
<organism evidence="24 25">
    <name type="scientific">Holothuria leucospilota</name>
    <name type="common">Black long sea cucumber</name>
    <name type="synonym">Mertensiothuria leucospilota</name>
    <dbReference type="NCBI Taxonomy" id="206669"/>
    <lineage>
        <taxon>Eukaryota</taxon>
        <taxon>Metazoa</taxon>
        <taxon>Echinodermata</taxon>
        <taxon>Eleutherozoa</taxon>
        <taxon>Echinozoa</taxon>
        <taxon>Holothuroidea</taxon>
        <taxon>Aspidochirotacea</taxon>
        <taxon>Aspidochirotida</taxon>
        <taxon>Holothuriidae</taxon>
        <taxon>Holothuria</taxon>
    </lineage>
</organism>
<dbReference type="Pfam" id="PF00069">
    <property type="entry name" value="Pkinase"/>
    <property type="match status" value="1"/>
</dbReference>
<feature type="domain" description="REM-1" evidence="23">
    <location>
        <begin position="131"/>
        <end position="209"/>
    </location>
</feature>
<dbReference type="SUPFAM" id="SSF46585">
    <property type="entry name" value="HR1 repeat"/>
    <property type="match status" value="3"/>
</dbReference>
<evidence type="ECO:0000256" key="1">
    <source>
        <dbReference type="ARBA" id="ARBA00004123"/>
    </source>
</evidence>
<gene>
    <name evidence="24" type="ORF">HOLleu_16422</name>
</gene>
<dbReference type="Gene3D" id="3.30.200.20">
    <property type="entry name" value="Phosphorylase Kinase, domain 1"/>
    <property type="match status" value="1"/>
</dbReference>
<sequence length="993" mass="112463">MDSPSDFMPGDSGTTVSHQMGPNEGDGETLAMYVHRFRQDQLDLSDPNFQQKLDQIKSQIKLEIQKEYKIKDAAEKLKKLSNDKKSVNNMIRKANNKIHDLQQELNELNAHQIVSTTVEPTTPTPAGRNEPLSPESNPNFTPTTSKISALERQLAIEMKVKQGAENMLHLYKDGDRKMLQEAQQMLQDSKTKIEVIRMEILRAKHEENNGSKPVEAPENGTLERGIRRGSNVEVKMSPVEFRIEELRHHQKIEAAVVDGFRNAAKLYEAASDRKALEKATKGLTDSSHRLEILQEALRKRISELPPGSEKYKEIKEELDTGKSRSYSSLPKPAALTGKLEVRLIGCQDVLENIPNRRPSVLPSNSSGLIKSSFHTRASAKGSASGKGYAGRSDELINEVCAVLRLDNQQVGQTAYKQVNAQCWDQKVTIELDKSRELEISVLWKDYRSLCALKFLRLEDFLASQKHGMCLALEPQGTLFAEITFFNPSIERRTKLRRQRRIFAKQKGINFLRPNQMNINVATWGRLMKRHVPTSNIPPDVSQSPHLAPAPKERGSIKSLSFDPVDVTPRSSAEGKEEKPGEVEVPMDRSASQEPEPEVKDAMSAFDFLAIGSPGSPPSDKKPSPAPRSQPPVPAPRSKPQNTQKESQKTILQLDKEGITRMSMSQFRCIAVLGRGHFGKVLLTEYKNTGEYFAIKALKKGDIISRDEVESLLCEKRVFETANSMRHPFLVNLFACFQTEQHVCFVMEYACGGDLMMHIHTDVFTEPRTVFYAGCVVLGLQYLHDRKIVYRDLKLDNLLLDQEGFLKIADFGLCKEGMGFGDRTSTFCGTPEFLAPEVLTEPNYTRAVDWWGLGVLIFEMLVGESPFPGDDEEEVFDSIVNDEVRYPRFLSSEAIAIMRRLLRRNPDRRLGSGSRDAEDVKRQNFFRNINWDDLLRRKVKPPFVPKLHNLEDVSNFDEEFTAEKPVLTPPKEKRHLSTEDQNCFKDFDYVADWC</sequence>
<dbReference type="CDD" id="cd11623">
    <property type="entry name" value="HR1_PKN_2"/>
    <property type="match status" value="1"/>
</dbReference>
<protein>
    <recommendedName>
        <fullName evidence="4">protein kinase C</fullName>
        <ecNumber evidence="4">2.7.11.13</ecNumber>
    </recommendedName>
</protein>
<evidence type="ECO:0000259" key="21">
    <source>
        <dbReference type="PROSITE" id="PS50011"/>
    </source>
</evidence>
<name>A0A9Q1C582_HOLLE</name>
<feature type="coiled-coil region" evidence="19">
    <location>
        <begin position="70"/>
        <end position="111"/>
    </location>
</feature>
<dbReference type="Pfam" id="PF02185">
    <property type="entry name" value="HR1"/>
    <property type="match status" value="2"/>
</dbReference>
<feature type="domain" description="Protein kinase" evidence="21">
    <location>
        <begin position="666"/>
        <end position="925"/>
    </location>
</feature>
<feature type="region of interest" description="Disordered" evidence="20">
    <location>
        <begin position="118"/>
        <end position="143"/>
    </location>
</feature>
<keyword evidence="5" id="KW-0963">Cytoplasm</keyword>
<dbReference type="PROSITE" id="PS51285">
    <property type="entry name" value="AGC_KINASE_CTER"/>
    <property type="match status" value="1"/>
</dbReference>
<evidence type="ECO:0000256" key="5">
    <source>
        <dbReference type="ARBA" id="ARBA00022490"/>
    </source>
</evidence>
<evidence type="ECO:0000256" key="18">
    <source>
        <dbReference type="PROSITE-ProRule" id="PRU10141"/>
    </source>
</evidence>
<accession>A0A9Q1C582</accession>
<dbReference type="SMART" id="SM00742">
    <property type="entry name" value="Hr1"/>
    <property type="match status" value="3"/>
</dbReference>
<dbReference type="InterPro" id="IPR035892">
    <property type="entry name" value="C2_domain_sf"/>
</dbReference>
<comment type="similarity">
    <text evidence="3">Belongs to the protein kinase superfamily. AGC Ser/Thr protein kinase family. PKC subfamily.</text>
</comment>
<dbReference type="FunFam" id="3.30.200.20:FF:000058">
    <property type="entry name" value="Putative serine/threonine-protein kinase N2"/>
    <property type="match status" value="1"/>
</dbReference>
<feature type="compositionally biased region" description="Pro residues" evidence="20">
    <location>
        <begin position="623"/>
        <end position="636"/>
    </location>
</feature>
<feature type="domain" description="AGC-kinase C-terminal" evidence="22">
    <location>
        <begin position="926"/>
        <end position="993"/>
    </location>
</feature>
<dbReference type="GO" id="GO:0005634">
    <property type="term" value="C:nucleus"/>
    <property type="evidence" value="ECO:0007669"/>
    <property type="project" value="UniProtKB-SubCell"/>
</dbReference>
<evidence type="ECO:0000256" key="12">
    <source>
        <dbReference type="ARBA" id="ARBA00022840"/>
    </source>
</evidence>
<evidence type="ECO:0000256" key="17">
    <source>
        <dbReference type="PROSITE-ProRule" id="PRU01207"/>
    </source>
</evidence>
<feature type="binding site" evidence="18">
    <location>
        <position position="695"/>
    </location>
    <ligand>
        <name>ATP</name>
        <dbReference type="ChEBI" id="CHEBI:30616"/>
    </ligand>
</feature>
<keyword evidence="25" id="KW-1185">Reference proteome</keyword>
<dbReference type="FunFam" id="1.10.510.10:FF:000038">
    <property type="entry name" value="serine/threonine-protein kinase N2 isoform X1"/>
    <property type="match status" value="1"/>
</dbReference>
<comment type="catalytic activity">
    <reaction evidence="15">
        <text>L-threonyl-[protein] + ATP = O-phospho-L-threonyl-[protein] + ADP + H(+)</text>
        <dbReference type="Rhea" id="RHEA:46608"/>
        <dbReference type="Rhea" id="RHEA-COMP:11060"/>
        <dbReference type="Rhea" id="RHEA-COMP:11605"/>
        <dbReference type="ChEBI" id="CHEBI:15378"/>
        <dbReference type="ChEBI" id="CHEBI:30013"/>
        <dbReference type="ChEBI" id="CHEBI:30616"/>
        <dbReference type="ChEBI" id="CHEBI:61977"/>
        <dbReference type="ChEBI" id="CHEBI:456216"/>
        <dbReference type="EC" id="2.7.11.13"/>
    </reaction>
</comment>
<evidence type="ECO:0000313" key="25">
    <source>
        <dbReference type="Proteomes" id="UP001152320"/>
    </source>
</evidence>
<evidence type="ECO:0000256" key="10">
    <source>
        <dbReference type="ARBA" id="ARBA00022741"/>
    </source>
</evidence>
<keyword evidence="7" id="KW-0597">Phosphoprotein</keyword>
<proteinExistence type="inferred from homology"/>
<evidence type="ECO:0000259" key="22">
    <source>
        <dbReference type="PROSITE" id="PS51285"/>
    </source>
</evidence>
<dbReference type="GO" id="GO:0005524">
    <property type="term" value="F:ATP binding"/>
    <property type="evidence" value="ECO:0007669"/>
    <property type="project" value="UniProtKB-UniRule"/>
</dbReference>
<feature type="region of interest" description="Disordered" evidence="20">
    <location>
        <begin position="1"/>
        <end position="27"/>
    </location>
</feature>
<dbReference type="PROSITE" id="PS50011">
    <property type="entry name" value="PROTEIN_KINASE_DOM"/>
    <property type="match status" value="1"/>
</dbReference>
<dbReference type="OrthoDB" id="63267at2759"/>
<comment type="caution">
    <text evidence="24">The sequence shown here is derived from an EMBL/GenBank/DDBJ whole genome shotgun (WGS) entry which is preliminary data.</text>
</comment>
<dbReference type="CDD" id="cd11622">
    <property type="entry name" value="HR1_PKN_1"/>
    <property type="match status" value="1"/>
</dbReference>
<dbReference type="Pfam" id="PF00433">
    <property type="entry name" value="Pkinase_C"/>
    <property type="match status" value="1"/>
</dbReference>
<dbReference type="GO" id="GO:0004697">
    <property type="term" value="F:diacylglycerol-dependent serine/threonine kinase activity"/>
    <property type="evidence" value="ECO:0007669"/>
    <property type="project" value="UniProtKB-EC"/>
</dbReference>
<feature type="domain" description="REM-1" evidence="23">
    <location>
        <begin position="229"/>
        <end position="306"/>
    </location>
</feature>
<dbReference type="SMART" id="SM00133">
    <property type="entry name" value="S_TK_X"/>
    <property type="match status" value="1"/>
</dbReference>
<feature type="compositionally biased region" description="Basic and acidic residues" evidence="20">
    <location>
        <begin position="572"/>
        <end position="581"/>
    </location>
</feature>
<keyword evidence="11 24" id="KW-0418">Kinase</keyword>
<evidence type="ECO:0000256" key="9">
    <source>
        <dbReference type="ARBA" id="ARBA00022737"/>
    </source>
</evidence>
<dbReference type="EC" id="2.7.11.13" evidence="4"/>
<keyword evidence="10 18" id="KW-0547">Nucleotide-binding</keyword>
<dbReference type="Proteomes" id="UP001152320">
    <property type="component" value="Chromosome 7"/>
</dbReference>
<dbReference type="SUPFAM" id="SSF56112">
    <property type="entry name" value="Protein kinase-like (PK-like)"/>
    <property type="match status" value="1"/>
</dbReference>
<dbReference type="InterPro" id="IPR037313">
    <property type="entry name" value="PKN_HR1_1"/>
</dbReference>
<dbReference type="GO" id="GO:0007165">
    <property type="term" value="P:signal transduction"/>
    <property type="evidence" value="ECO:0007669"/>
    <property type="project" value="InterPro"/>
</dbReference>
<keyword evidence="9" id="KW-0677">Repeat</keyword>
<evidence type="ECO:0000256" key="13">
    <source>
        <dbReference type="ARBA" id="ARBA00023054"/>
    </source>
</evidence>
<evidence type="ECO:0000256" key="4">
    <source>
        <dbReference type="ARBA" id="ARBA00012429"/>
    </source>
</evidence>
<dbReference type="InterPro" id="IPR011072">
    <property type="entry name" value="HR1_rho-bd"/>
</dbReference>
<keyword evidence="14" id="KW-0539">Nucleus</keyword>
<feature type="compositionally biased region" description="Polar residues" evidence="20">
    <location>
        <begin position="533"/>
        <end position="544"/>
    </location>
</feature>
<dbReference type="Gene3D" id="1.10.510.10">
    <property type="entry name" value="Transferase(Phosphotransferase) domain 1"/>
    <property type="match status" value="1"/>
</dbReference>
<evidence type="ECO:0000256" key="3">
    <source>
        <dbReference type="ARBA" id="ARBA00005490"/>
    </source>
</evidence>
<dbReference type="PANTHER" id="PTHR24351">
    <property type="entry name" value="RIBOSOMAL PROTEIN S6 KINASE"/>
    <property type="match status" value="1"/>
</dbReference>
<evidence type="ECO:0000256" key="20">
    <source>
        <dbReference type="SAM" id="MobiDB-lite"/>
    </source>
</evidence>
<dbReference type="InterPro" id="IPR008271">
    <property type="entry name" value="Ser/Thr_kinase_AS"/>
</dbReference>
<feature type="compositionally biased region" description="Polar residues" evidence="20">
    <location>
        <begin position="638"/>
        <end position="648"/>
    </location>
</feature>
<feature type="compositionally biased region" description="Polar residues" evidence="20">
    <location>
        <begin position="134"/>
        <end position="143"/>
    </location>
</feature>
<keyword evidence="13 17" id="KW-0175">Coiled coil</keyword>